<sequence length="54" mass="6601">MKYEDWERMEGQANHPRCEAHRGSPGCNCWEMDAEDREAAMERRYEDRRDEDHD</sequence>
<accession>A0A0F8YVR2</accession>
<gene>
    <name evidence="2" type="ORF">LCGC14_3047020</name>
</gene>
<evidence type="ECO:0000313" key="2">
    <source>
        <dbReference type="EMBL" id="KKK58179.1"/>
    </source>
</evidence>
<feature type="compositionally biased region" description="Basic and acidic residues" evidence="1">
    <location>
        <begin position="1"/>
        <end position="22"/>
    </location>
</feature>
<evidence type="ECO:0000256" key="1">
    <source>
        <dbReference type="SAM" id="MobiDB-lite"/>
    </source>
</evidence>
<dbReference type="AlphaFoldDB" id="A0A0F8YVR2"/>
<protein>
    <submittedName>
        <fullName evidence="2">Uncharacterized protein</fullName>
    </submittedName>
</protein>
<feature type="region of interest" description="Disordered" evidence="1">
    <location>
        <begin position="1"/>
        <end position="26"/>
    </location>
</feature>
<name>A0A0F8YVR2_9ZZZZ</name>
<dbReference type="EMBL" id="LAZR01064107">
    <property type="protein sequence ID" value="KKK58179.1"/>
    <property type="molecule type" value="Genomic_DNA"/>
</dbReference>
<proteinExistence type="predicted"/>
<reference evidence="2" key="1">
    <citation type="journal article" date="2015" name="Nature">
        <title>Complex archaea that bridge the gap between prokaryotes and eukaryotes.</title>
        <authorList>
            <person name="Spang A."/>
            <person name="Saw J.H."/>
            <person name="Jorgensen S.L."/>
            <person name="Zaremba-Niedzwiedzka K."/>
            <person name="Martijn J."/>
            <person name="Lind A.E."/>
            <person name="van Eijk R."/>
            <person name="Schleper C."/>
            <person name="Guy L."/>
            <person name="Ettema T.J."/>
        </authorList>
    </citation>
    <scope>NUCLEOTIDE SEQUENCE</scope>
</reference>
<organism evidence="2">
    <name type="scientific">marine sediment metagenome</name>
    <dbReference type="NCBI Taxonomy" id="412755"/>
    <lineage>
        <taxon>unclassified sequences</taxon>
        <taxon>metagenomes</taxon>
        <taxon>ecological metagenomes</taxon>
    </lineage>
</organism>
<comment type="caution">
    <text evidence="2">The sequence shown here is derived from an EMBL/GenBank/DDBJ whole genome shotgun (WGS) entry which is preliminary data.</text>
</comment>